<dbReference type="Gene3D" id="3.10.350.10">
    <property type="entry name" value="LysM domain"/>
    <property type="match status" value="2"/>
</dbReference>
<comment type="similarity">
    <text evidence="1">Belongs to the glycosyl hydrolase 25 family.</text>
</comment>
<feature type="domain" description="LysM" evidence="5">
    <location>
        <begin position="285"/>
        <end position="329"/>
    </location>
</feature>
<accession>A0A4V1Y2I9</accession>
<evidence type="ECO:0000256" key="2">
    <source>
        <dbReference type="ARBA" id="ARBA00022801"/>
    </source>
</evidence>
<dbReference type="SMART" id="SM00257">
    <property type="entry name" value="LysM"/>
    <property type="match status" value="2"/>
</dbReference>
<comment type="caution">
    <text evidence="6">The sequence shown here is derived from an EMBL/GenBank/DDBJ whole genome shotgun (WGS) entry which is preliminary data.</text>
</comment>
<evidence type="ECO:0000259" key="5">
    <source>
        <dbReference type="PROSITE" id="PS51782"/>
    </source>
</evidence>
<dbReference type="InterPro" id="IPR036779">
    <property type="entry name" value="LysM_dom_sf"/>
</dbReference>
<feature type="region of interest" description="Disordered" evidence="4">
    <location>
        <begin position="205"/>
        <end position="230"/>
    </location>
</feature>
<dbReference type="CDD" id="cd00118">
    <property type="entry name" value="LysM"/>
    <property type="match status" value="2"/>
</dbReference>
<dbReference type="SMART" id="SM00641">
    <property type="entry name" value="Glyco_25"/>
    <property type="match status" value="1"/>
</dbReference>
<reference evidence="6 7" key="1">
    <citation type="submission" date="2018-12" db="EMBL/GenBank/DDBJ databases">
        <title>Unveiling genomic diversity among members of the Bifidobacterium pseudolongum species, a widely distributed gut commensal of the animal kingdom.</title>
        <authorList>
            <person name="Lugli G.A."/>
            <person name="Duranti S."/>
            <person name="Albert K."/>
            <person name="Mancabelli L."/>
            <person name="Napoli S."/>
            <person name="Viappiani A."/>
            <person name="Anzalone R."/>
            <person name="Longhi G."/>
            <person name="Milani C."/>
            <person name="Turroni F."/>
            <person name="Alessandri G."/>
            <person name="Sela D.A."/>
            <person name="Van Sinderen D."/>
            <person name="Ventura M."/>
        </authorList>
    </citation>
    <scope>NUCLEOTIDE SEQUENCE [LARGE SCALE GENOMIC DNA]</scope>
    <source>
        <strain evidence="6 7">2071B</strain>
    </source>
</reference>
<dbReference type="InterPro" id="IPR002053">
    <property type="entry name" value="Glyco_hydro_25"/>
</dbReference>
<dbReference type="SUPFAM" id="SSF54106">
    <property type="entry name" value="LysM domain"/>
    <property type="match status" value="2"/>
</dbReference>
<dbReference type="PROSITE" id="PS51904">
    <property type="entry name" value="GLYCOSYL_HYDROL_F25_2"/>
    <property type="match status" value="1"/>
</dbReference>
<evidence type="ECO:0000256" key="4">
    <source>
        <dbReference type="SAM" id="MobiDB-lite"/>
    </source>
</evidence>
<dbReference type="Proteomes" id="UP000291187">
    <property type="component" value="Unassembled WGS sequence"/>
</dbReference>
<dbReference type="PROSITE" id="PS51782">
    <property type="entry name" value="LYSM"/>
    <property type="match status" value="2"/>
</dbReference>
<dbReference type="SUPFAM" id="SSF51445">
    <property type="entry name" value="(Trans)glycosidases"/>
    <property type="match status" value="1"/>
</dbReference>
<dbReference type="RefSeq" id="WP_165362194.1">
    <property type="nucleotide sequence ID" value="NZ_RYUM01000004.1"/>
</dbReference>
<dbReference type="InterPro" id="IPR018077">
    <property type="entry name" value="Glyco_hydro_fam25_subgr"/>
</dbReference>
<evidence type="ECO:0000313" key="7">
    <source>
        <dbReference type="Proteomes" id="UP000291187"/>
    </source>
</evidence>
<dbReference type="PANTHER" id="PTHR33734">
    <property type="entry name" value="LYSM DOMAIN-CONTAINING GPI-ANCHORED PROTEIN 2"/>
    <property type="match status" value="1"/>
</dbReference>
<dbReference type="GO" id="GO:0016998">
    <property type="term" value="P:cell wall macromolecule catabolic process"/>
    <property type="evidence" value="ECO:0007669"/>
    <property type="project" value="InterPro"/>
</dbReference>
<evidence type="ECO:0000256" key="1">
    <source>
        <dbReference type="ARBA" id="ARBA00010646"/>
    </source>
</evidence>
<dbReference type="GO" id="GO:0003796">
    <property type="term" value="F:lysozyme activity"/>
    <property type="evidence" value="ECO:0007669"/>
    <property type="project" value="InterPro"/>
</dbReference>
<name>A0A4V1Y2I9_9BIFI</name>
<protein>
    <submittedName>
        <fullName evidence="6">Glycosyl hydrolases family 25</fullName>
    </submittedName>
</protein>
<dbReference type="Gene3D" id="3.20.20.80">
    <property type="entry name" value="Glycosidases"/>
    <property type="match status" value="1"/>
</dbReference>
<gene>
    <name evidence="6" type="ORF">PG2071B_0325</name>
</gene>
<evidence type="ECO:0000256" key="3">
    <source>
        <dbReference type="ARBA" id="ARBA00023295"/>
    </source>
</evidence>
<dbReference type="EMBL" id="RYUM01000004">
    <property type="protein sequence ID" value="RYQ20189.1"/>
    <property type="molecule type" value="Genomic_DNA"/>
</dbReference>
<organism evidence="6 7">
    <name type="scientific">Bifidobacterium pseudolongum subsp. globosum</name>
    <dbReference type="NCBI Taxonomy" id="1690"/>
    <lineage>
        <taxon>Bacteria</taxon>
        <taxon>Bacillati</taxon>
        <taxon>Actinomycetota</taxon>
        <taxon>Actinomycetes</taxon>
        <taxon>Bifidobacteriales</taxon>
        <taxon>Bifidobacteriaceae</taxon>
        <taxon>Bifidobacterium</taxon>
    </lineage>
</organism>
<dbReference type="Pfam" id="PF01183">
    <property type="entry name" value="Glyco_hydro_25"/>
    <property type="match status" value="1"/>
</dbReference>
<dbReference type="InterPro" id="IPR018392">
    <property type="entry name" value="LysM"/>
</dbReference>
<dbReference type="InterPro" id="IPR017853">
    <property type="entry name" value="GH"/>
</dbReference>
<feature type="compositionally biased region" description="Pro residues" evidence="4">
    <location>
        <begin position="208"/>
        <end position="226"/>
    </location>
</feature>
<proteinExistence type="inferred from homology"/>
<dbReference type="PANTHER" id="PTHR33734:SF22">
    <property type="entry name" value="MEMBRANE-BOUND LYTIC MUREIN TRANSGLYCOSYLASE D"/>
    <property type="match status" value="1"/>
</dbReference>
<dbReference type="GO" id="GO:0009253">
    <property type="term" value="P:peptidoglycan catabolic process"/>
    <property type="evidence" value="ECO:0007669"/>
    <property type="project" value="InterPro"/>
</dbReference>
<keyword evidence="2 6" id="KW-0378">Hydrolase</keyword>
<feature type="domain" description="LysM" evidence="5">
    <location>
        <begin position="230"/>
        <end position="273"/>
    </location>
</feature>
<sequence>MTLNGIDISSHQTGINLAAVPADFVIVKTTQGNWYVNPDADRAYQQAKKAGKLLGIYHYIDGRGGAAAEVDYFINNCRGYLGEALIAVDWEIDDNTQWGNTAYLEQVVRGIIEKTGIRPLIYGMQAGYAQLKSVADKLNCGLWVAQYANYEPTGYQAHPWNEGAYGCAIRQYTSAGCLPGYGGNLDLNIAYMDRNAWMKYAAKNGKPAPAPSKPAPAPAKPAPAPKPAGRTYTVQAGDTLSGIAAKLGVSTSAISGYRSGNPNLIYPGEVLKINGGNTAPKPAGRTYTVQAGDNLSSIAARYGTTYQALAAKNGIANPNLIYPGQVLKID</sequence>
<keyword evidence="3" id="KW-0326">Glycosidase</keyword>
<dbReference type="Pfam" id="PF01476">
    <property type="entry name" value="LysM"/>
    <property type="match status" value="2"/>
</dbReference>
<evidence type="ECO:0000313" key="6">
    <source>
        <dbReference type="EMBL" id="RYQ20189.1"/>
    </source>
</evidence>
<dbReference type="AlphaFoldDB" id="A0A4V1Y2I9"/>